<keyword evidence="7" id="KW-1185">Reference proteome</keyword>
<dbReference type="InterPro" id="IPR050983">
    <property type="entry name" value="GST_Omega/HSP26"/>
</dbReference>
<protein>
    <recommendedName>
        <fullName evidence="1">glutathione transferase</fullName>
        <ecNumber evidence="1">2.5.1.18</ecNumber>
    </recommendedName>
</protein>
<dbReference type="RefSeq" id="WP_165032757.1">
    <property type="nucleotide sequence ID" value="NZ_JAAKZF010000052.1"/>
</dbReference>
<dbReference type="SFLD" id="SFLDG01152">
    <property type="entry name" value="Main.3:_Omega-_and_Tau-like"/>
    <property type="match status" value="1"/>
</dbReference>
<dbReference type="SUPFAM" id="SSF47616">
    <property type="entry name" value="GST C-terminal domain-like"/>
    <property type="match status" value="1"/>
</dbReference>
<dbReference type="PANTHER" id="PTHR43968:SF6">
    <property type="entry name" value="GLUTATHIONE S-TRANSFERASE OMEGA"/>
    <property type="match status" value="1"/>
</dbReference>
<evidence type="ECO:0000256" key="2">
    <source>
        <dbReference type="ARBA" id="ARBA00022679"/>
    </source>
</evidence>
<dbReference type="SFLD" id="SFLDS00019">
    <property type="entry name" value="Glutathione_Transferase_(cytos"/>
    <property type="match status" value="1"/>
</dbReference>
<dbReference type="InterPro" id="IPR045073">
    <property type="entry name" value="Omega/Tau-like"/>
</dbReference>
<dbReference type="EMBL" id="JAAKZF010000052">
    <property type="protein sequence ID" value="NGO54445.1"/>
    <property type="molecule type" value="Genomic_DNA"/>
</dbReference>
<name>A0A6G4WI18_9HYPH</name>
<dbReference type="InterPro" id="IPR036249">
    <property type="entry name" value="Thioredoxin-like_sf"/>
</dbReference>
<dbReference type="Pfam" id="PF13417">
    <property type="entry name" value="GST_N_3"/>
    <property type="match status" value="1"/>
</dbReference>
<feature type="domain" description="GST C-terminal" evidence="5">
    <location>
        <begin position="86"/>
        <end position="215"/>
    </location>
</feature>
<dbReference type="InterPro" id="IPR004045">
    <property type="entry name" value="Glutathione_S-Trfase_N"/>
</dbReference>
<organism evidence="6 7">
    <name type="scientific">Allomesorhizobium camelthorni</name>
    <dbReference type="NCBI Taxonomy" id="475069"/>
    <lineage>
        <taxon>Bacteria</taxon>
        <taxon>Pseudomonadati</taxon>
        <taxon>Pseudomonadota</taxon>
        <taxon>Alphaproteobacteria</taxon>
        <taxon>Hyphomicrobiales</taxon>
        <taxon>Phyllobacteriaceae</taxon>
        <taxon>Allomesorhizobium</taxon>
    </lineage>
</organism>
<dbReference type="CDD" id="cd00299">
    <property type="entry name" value="GST_C_family"/>
    <property type="match status" value="1"/>
</dbReference>
<dbReference type="AlphaFoldDB" id="A0A6G4WI18"/>
<dbReference type="PROSITE" id="PS50405">
    <property type="entry name" value="GST_CTER"/>
    <property type="match status" value="1"/>
</dbReference>
<feature type="domain" description="GST N-terminal" evidence="4">
    <location>
        <begin position="4"/>
        <end position="82"/>
    </location>
</feature>
<evidence type="ECO:0000313" key="7">
    <source>
        <dbReference type="Proteomes" id="UP001642900"/>
    </source>
</evidence>
<dbReference type="PANTHER" id="PTHR43968">
    <property type="match status" value="1"/>
</dbReference>
<dbReference type="SFLD" id="SFLDG00358">
    <property type="entry name" value="Main_(cytGST)"/>
    <property type="match status" value="1"/>
</dbReference>
<dbReference type="Proteomes" id="UP001642900">
    <property type="component" value="Unassembled WGS sequence"/>
</dbReference>
<dbReference type="Pfam" id="PF13410">
    <property type="entry name" value="GST_C_2"/>
    <property type="match status" value="1"/>
</dbReference>
<dbReference type="PROSITE" id="PS51354">
    <property type="entry name" value="GLUTAREDOXIN_2"/>
    <property type="match status" value="1"/>
</dbReference>
<evidence type="ECO:0000259" key="5">
    <source>
        <dbReference type="PROSITE" id="PS50405"/>
    </source>
</evidence>
<dbReference type="EC" id="2.5.1.18" evidence="1"/>
<dbReference type="GO" id="GO:0004364">
    <property type="term" value="F:glutathione transferase activity"/>
    <property type="evidence" value="ECO:0007669"/>
    <property type="project" value="UniProtKB-EC"/>
</dbReference>
<comment type="caution">
    <text evidence="6">The sequence shown here is derived from an EMBL/GenBank/DDBJ whole genome shotgun (WGS) entry which is preliminary data.</text>
</comment>
<comment type="catalytic activity">
    <reaction evidence="3">
        <text>RX + glutathione = an S-substituted glutathione + a halide anion + H(+)</text>
        <dbReference type="Rhea" id="RHEA:16437"/>
        <dbReference type="ChEBI" id="CHEBI:15378"/>
        <dbReference type="ChEBI" id="CHEBI:16042"/>
        <dbReference type="ChEBI" id="CHEBI:17792"/>
        <dbReference type="ChEBI" id="CHEBI:57925"/>
        <dbReference type="ChEBI" id="CHEBI:90779"/>
        <dbReference type="EC" id="2.5.1.18"/>
    </reaction>
</comment>
<dbReference type="Gene3D" id="3.40.30.10">
    <property type="entry name" value="Glutaredoxin"/>
    <property type="match status" value="1"/>
</dbReference>
<dbReference type="SUPFAM" id="SSF52833">
    <property type="entry name" value="Thioredoxin-like"/>
    <property type="match status" value="1"/>
</dbReference>
<accession>A0A6G4WI18</accession>
<dbReference type="FunFam" id="3.40.30.10:FF:000123">
    <property type="entry name" value="Glutathione transferase o1"/>
    <property type="match status" value="1"/>
</dbReference>
<evidence type="ECO:0000256" key="1">
    <source>
        <dbReference type="ARBA" id="ARBA00012452"/>
    </source>
</evidence>
<keyword evidence="2" id="KW-0808">Transferase</keyword>
<dbReference type="PROSITE" id="PS50404">
    <property type="entry name" value="GST_NTER"/>
    <property type="match status" value="1"/>
</dbReference>
<sequence length="223" mass="24975">MRADKITLVSFDLCPYVQRAAIVLAEKNVPFERVDIDLENKPDWFLKISPRGKVPLLKVGDEVLFESAAIVEYLDETEEPQLHPGDAVAKARHRAWMEFGSAILADIWTLETTADHAAFDNAIAALRDKFARVEAELGEGRYFAGDVFSIVDAVFAPAFRYFDVFDGIADLGVFDGLSRVRAWRAELAQRASVRNAVVADYNDRLRNFLRKKNGLLAQMPLAA</sequence>
<dbReference type="InterPro" id="IPR040079">
    <property type="entry name" value="Glutathione_S-Trfase"/>
</dbReference>
<gene>
    <name evidence="6" type="ORF">G6N73_25485</name>
</gene>
<dbReference type="Gene3D" id="1.20.1050.10">
    <property type="match status" value="1"/>
</dbReference>
<evidence type="ECO:0000313" key="6">
    <source>
        <dbReference type="EMBL" id="NGO54445.1"/>
    </source>
</evidence>
<evidence type="ECO:0000259" key="4">
    <source>
        <dbReference type="PROSITE" id="PS50404"/>
    </source>
</evidence>
<dbReference type="InterPro" id="IPR010987">
    <property type="entry name" value="Glutathione-S-Trfase_C-like"/>
</dbReference>
<proteinExistence type="predicted"/>
<dbReference type="GO" id="GO:0005737">
    <property type="term" value="C:cytoplasm"/>
    <property type="evidence" value="ECO:0007669"/>
    <property type="project" value="TreeGrafter"/>
</dbReference>
<evidence type="ECO:0000256" key="3">
    <source>
        <dbReference type="ARBA" id="ARBA00047960"/>
    </source>
</evidence>
<dbReference type="InterPro" id="IPR036282">
    <property type="entry name" value="Glutathione-S-Trfase_C_sf"/>
</dbReference>
<reference evidence="6 7" key="1">
    <citation type="submission" date="2020-02" db="EMBL/GenBank/DDBJ databases">
        <title>Genome sequence of strain CCNWXJ40-4.</title>
        <authorList>
            <person name="Gao J."/>
            <person name="Sun J."/>
        </authorList>
    </citation>
    <scope>NUCLEOTIDE SEQUENCE [LARGE SCALE GENOMIC DNA]</scope>
    <source>
        <strain evidence="6 7">CCNWXJ 40-4</strain>
    </source>
</reference>